<feature type="transmembrane region" description="Helical" evidence="1">
    <location>
        <begin position="22"/>
        <end position="42"/>
    </location>
</feature>
<evidence type="ECO:0000256" key="1">
    <source>
        <dbReference type="SAM" id="Phobius"/>
    </source>
</evidence>
<dbReference type="AlphaFoldDB" id="A0A0P0NXZ3"/>
<dbReference type="KEGG" id="chq:AQ619_05150"/>
<organism evidence="2 3">
    <name type="scientific">Caulobacter henricii</name>
    <dbReference type="NCBI Taxonomy" id="69395"/>
    <lineage>
        <taxon>Bacteria</taxon>
        <taxon>Pseudomonadati</taxon>
        <taxon>Pseudomonadota</taxon>
        <taxon>Alphaproteobacteria</taxon>
        <taxon>Caulobacterales</taxon>
        <taxon>Caulobacteraceae</taxon>
        <taxon>Caulobacter</taxon>
    </lineage>
</organism>
<evidence type="ECO:0000313" key="2">
    <source>
        <dbReference type="EMBL" id="ALL12792.1"/>
    </source>
</evidence>
<dbReference type="Proteomes" id="UP000056905">
    <property type="component" value="Chromosome"/>
</dbReference>
<gene>
    <name evidence="2" type="ORF">AQ619_05150</name>
</gene>
<keyword evidence="1" id="KW-0472">Membrane</keyword>
<dbReference type="STRING" id="69395.AQ619_05150"/>
<reference evidence="2 3" key="1">
    <citation type="submission" date="2015-10" db="EMBL/GenBank/DDBJ databases">
        <title>Conservation of the essential genome among Caulobacter and Brevundimonas species.</title>
        <authorList>
            <person name="Scott D."/>
            <person name="Ely B."/>
        </authorList>
    </citation>
    <scope>NUCLEOTIDE SEQUENCE [LARGE SCALE GENOMIC DNA]</scope>
    <source>
        <strain evidence="2 3">CB4</strain>
    </source>
</reference>
<dbReference type="EMBL" id="CP013002">
    <property type="protein sequence ID" value="ALL12792.1"/>
    <property type="molecule type" value="Genomic_DNA"/>
</dbReference>
<dbReference type="RefSeq" id="WP_062145154.1">
    <property type="nucleotide sequence ID" value="NZ_CP013002.1"/>
</dbReference>
<evidence type="ECO:0000313" key="3">
    <source>
        <dbReference type="Proteomes" id="UP000056905"/>
    </source>
</evidence>
<protein>
    <submittedName>
        <fullName evidence="2">Uncharacterized protein</fullName>
    </submittedName>
</protein>
<sequence>MALSLHPAPYDARRTKRRASQWPLGLSVLVMALANAALWYAIYALTHGIFALDVRFFAGL</sequence>
<name>A0A0P0NXZ3_9CAUL</name>
<keyword evidence="1" id="KW-0812">Transmembrane</keyword>
<keyword evidence="3" id="KW-1185">Reference proteome</keyword>
<proteinExistence type="predicted"/>
<keyword evidence="1" id="KW-1133">Transmembrane helix</keyword>
<accession>A0A0P0NXZ3</accession>